<dbReference type="AlphaFoldDB" id="B3ESG7"/>
<evidence type="ECO:0000313" key="1">
    <source>
        <dbReference type="EMBL" id="ACE06169.1"/>
    </source>
</evidence>
<dbReference type="HOGENOM" id="CLU_3131578_0_0_10"/>
<dbReference type="STRING" id="452471.Aasi_0791"/>
<dbReference type="KEGG" id="aas:Aasi_0791"/>
<sequence>MDVPYANNINYWSSIFVSQNEQAYYAEVGCGVAALTVLLKRINLTPLST</sequence>
<dbReference type="EMBL" id="CP001102">
    <property type="protein sequence ID" value="ACE06169.1"/>
    <property type="molecule type" value="Genomic_DNA"/>
</dbReference>
<accession>B3ESG7</accession>
<keyword evidence="2" id="KW-1185">Reference proteome</keyword>
<proteinExistence type="predicted"/>
<dbReference type="Proteomes" id="UP000001227">
    <property type="component" value="Chromosome"/>
</dbReference>
<protein>
    <submittedName>
        <fullName evidence="1">Uncharacterized protein</fullName>
    </submittedName>
</protein>
<evidence type="ECO:0000313" key="2">
    <source>
        <dbReference type="Proteomes" id="UP000001227"/>
    </source>
</evidence>
<gene>
    <name evidence="1" type="ordered locus">Aasi_0791</name>
</gene>
<reference evidence="1 2" key="1">
    <citation type="journal article" date="2010" name="J. Bacteriol.">
        <title>The genome of the amoeba symbiont 'Candidatus Amoebophilus asiaticus' reveals common mechanisms for host cell interaction among amoeba-associated bacteria.</title>
        <authorList>
            <person name="Schmitz-Esser S."/>
            <person name="Tischler P."/>
            <person name="Arnold R."/>
            <person name="Montanaro J."/>
            <person name="Wagner M."/>
            <person name="Rattei T."/>
            <person name="Horn M."/>
        </authorList>
    </citation>
    <scope>NUCLEOTIDE SEQUENCE [LARGE SCALE GENOMIC DNA]</scope>
    <source>
        <strain evidence="1 2">5a2</strain>
    </source>
</reference>
<name>B3ESG7_AMOA5</name>
<organism evidence="1 2">
    <name type="scientific">Amoebophilus asiaticus (strain 5a2)</name>
    <dbReference type="NCBI Taxonomy" id="452471"/>
    <lineage>
        <taxon>Bacteria</taxon>
        <taxon>Pseudomonadati</taxon>
        <taxon>Bacteroidota</taxon>
        <taxon>Cytophagia</taxon>
        <taxon>Cytophagales</taxon>
        <taxon>Amoebophilaceae</taxon>
        <taxon>Candidatus Amoebophilus</taxon>
    </lineage>
</organism>